<evidence type="ECO:0000256" key="1">
    <source>
        <dbReference type="SAM" id="MobiDB-lite"/>
    </source>
</evidence>
<evidence type="ECO:0000313" key="2">
    <source>
        <dbReference type="EMBL" id="KAK4002439.1"/>
    </source>
</evidence>
<dbReference type="EMBL" id="JAOYFB010000001">
    <property type="protein sequence ID" value="KAK4002439.1"/>
    <property type="molecule type" value="Genomic_DNA"/>
</dbReference>
<name>A0ABQ9YPF6_9CRUS</name>
<dbReference type="Proteomes" id="UP001234178">
    <property type="component" value="Unassembled WGS sequence"/>
</dbReference>
<evidence type="ECO:0000313" key="3">
    <source>
        <dbReference type="Proteomes" id="UP001234178"/>
    </source>
</evidence>
<feature type="region of interest" description="Disordered" evidence="1">
    <location>
        <begin position="28"/>
        <end position="47"/>
    </location>
</feature>
<accession>A0ABQ9YPF6</accession>
<protein>
    <submittedName>
        <fullName evidence="2">Uncharacterized protein</fullName>
    </submittedName>
</protein>
<keyword evidence="3" id="KW-1185">Reference proteome</keyword>
<sequence length="145" mass="16033">MRQLHGLMDYSGIITLTHAPSINICTAHAQHSSHRSQRPTDGGLSKRVNRESPLHVSVYFSRLLNEEYHEAYINTIQTPTSFNCLPCGLVGTLTAAFRAAMTVTGATGRQQIVPAGCGRLPHRPHSLSSFPAEYAFMFYDNSCIR</sequence>
<comment type="caution">
    <text evidence="2">The sequence shown here is derived from an EMBL/GenBank/DDBJ whole genome shotgun (WGS) entry which is preliminary data.</text>
</comment>
<reference evidence="2 3" key="1">
    <citation type="journal article" date="2023" name="Nucleic Acids Res.">
        <title>The hologenome of Daphnia magna reveals possible DNA methylation and microbiome-mediated evolution of the host genome.</title>
        <authorList>
            <person name="Chaturvedi A."/>
            <person name="Li X."/>
            <person name="Dhandapani V."/>
            <person name="Marshall H."/>
            <person name="Kissane S."/>
            <person name="Cuenca-Cambronero M."/>
            <person name="Asole G."/>
            <person name="Calvet F."/>
            <person name="Ruiz-Romero M."/>
            <person name="Marangio P."/>
            <person name="Guigo R."/>
            <person name="Rago D."/>
            <person name="Mirbahai L."/>
            <person name="Eastwood N."/>
            <person name="Colbourne J.K."/>
            <person name="Zhou J."/>
            <person name="Mallon E."/>
            <person name="Orsini L."/>
        </authorList>
    </citation>
    <scope>NUCLEOTIDE SEQUENCE [LARGE SCALE GENOMIC DNA]</scope>
    <source>
        <strain evidence="2">LRV0_1</strain>
    </source>
</reference>
<proteinExistence type="predicted"/>
<gene>
    <name evidence="2" type="ORF">OUZ56_004267</name>
</gene>
<organism evidence="2 3">
    <name type="scientific">Daphnia magna</name>
    <dbReference type="NCBI Taxonomy" id="35525"/>
    <lineage>
        <taxon>Eukaryota</taxon>
        <taxon>Metazoa</taxon>
        <taxon>Ecdysozoa</taxon>
        <taxon>Arthropoda</taxon>
        <taxon>Crustacea</taxon>
        <taxon>Branchiopoda</taxon>
        <taxon>Diplostraca</taxon>
        <taxon>Cladocera</taxon>
        <taxon>Anomopoda</taxon>
        <taxon>Daphniidae</taxon>
        <taxon>Daphnia</taxon>
    </lineage>
</organism>